<dbReference type="GO" id="GO:0061136">
    <property type="term" value="P:regulation of proteasomal protein catabolic process"/>
    <property type="evidence" value="ECO:0007669"/>
    <property type="project" value="TreeGrafter"/>
</dbReference>
<dbReference type="PANTHER" id="PTHR10660">
    <property type="entry name" value="PROTEASOME REGULATOR PA28"/>
    <property type="match status" value="1"/>
</dbReference>
<comment type="caution">
    <text evidence="6">The sequence shown here is derived from an EMBL/GenBank/DDBJ whole genome shotgun (WGS) entry which is preliminary data.</text>
</comment>
<comment type="function">
    <text evidence="3">Implicated in immunoproteasome assembly and required for efficient antigen processing. The PA28 activator complex enhances the generation of class I binding peptides by altering the cleavage pattern of the proteasome.</text>
</comment>
<evidence type="ECO:0000313" key="6">
    <source>
        <dbReference type="EMBL" id="KII68499.1"/>
    </source>
</evidence>
<dbReference type="Proteomes" id="UP000031668">
    <property type="component" value="Unassembled WGS sequence"/>
</dbReference>
<dbReference type="FunFam" id="1.20.120.180:FF:000002">
    <property type="entry name" value="Proteasome activator complex subunit 1"/>
    <property type="match status" value="1"/>
</dbReference>
<evidence type="ECO:0000256" key="4">
    <source>
        <dbReference type="SAM" id="MobiDB-lite"/>
    </source>
</evidence>
<feature type="region of interest" description="Disordered" evidence="4">
    <location>
        <begin position="46"/>
        <end position="74"/>
    </location>
</feature>
<dbReference type="GO" id="GO:2000045">
    <property type="term" value="P:regulation of G1/S transition of mitotic cell cycle"/>
    <property type="evidence" value="ECO:0007669"/>
    <property type="project" value="TreeGrafter"/>
</dbReference>
<dbReference type="InterPro" id="IPR036997">
    <property type="entry name" value="PA28_C_sf"/>
</dbReference>
<organism evidence="6 7">
    <name type="scientific">Thelohanellus kitauei</name>
    <name type="common">Myxosporean</name>
    <dbReference type="NCBI Taxonomy" id="669202"/>
    <lineage>
        <taxon>Eukaryota</taxon>
        <taxon>Metazoa</taxon>
        <taxon>Cnidaria</taxon>
        <taxon>Myxozoa</taxon>
        <taxon>Myxosporea</taxon>
        <taxon>Bivalvulida</taxon>
        <taxon>Platysporina</taxon>
        <taxon>Myxobolidae</taxon>
        <taxon>Thelohanellus</taxon>
    </lineage>
</organism>
<sequence>MKFTAPAIPDHIVKRKEKLNDEVHHLMSTTIPEKVAHLTQLEHDPRFDLTRLEPPRSSNDATEAEGDEPSAKRKTVDRAMDVIVPNASIKDIYAILKPELKFLLRICLKVSVWIQLLIPRVEDGNNFGVSVQETILEEIGRIQQDIGTYLDQFTRYHLNRTKIISKSIKYPPIGDIYEAIREMDEKEFLNLQIISGELPNYYHSLFDILVKNYAKITCPRSDHHGSMY</sequence>
<dbReference type="GO" id="GO:0061133">
    <property type="term" value="F:endopeptidase activator activity"/>
    <property type="evidence" value="ECO:0007669"/>
    <property type="project" value="TreeGrafter"/>
</dbReference>
<dbReference type="SUPFAM" id="SSF47216">
    <property type="entry name" value="Proteasome activator"/>
    <property type="match status" value="1"/>
</dbReference>
<dbReference type="AlphaFoldDB" id="A0A0C2IST3"/>
<reference evidence="6 7" key="1">
    <citation type="journal article" date="2014" name="Genome Biol. Evol.">
        <title>The genome of the myxosporean Thelohanellus kitauei shows adaptations to nutrient acquisition within its fish host.</title>
        <authorList>
            <person name="Yang Y."/>
            <person name="Xiong J."/>
            <person name="Zhou Z."/>
            <person name="Huo F."/>
            <person name="Miao W."/>
            <person name="Ran C."/>
            <person name="Liu Y."/>
            <person name="Zhang J."/>
            <person name="Feng J."/>
            <person name="Wang M."/>
            <person name="Wang M."/>
            <person name="Wang L."/>
            <person name="Yao B."/>
        </authorList>
    </citation>
    <scope>NUCLEOTIDE SEQUENCE [LARGE SCALE GENOMIC DNA]</scope>
    <source>
        <strain evidence="6">Wuqing</strain>
    </source>
</reference>
<dbReference type="GO" id="GO:0005737">
    <property type="term" value="C:cytoplasm"/>
    <property type="evidence" value="ECO:0007669"/>
    <property type="project" value="TreeGrafter"/>
</dbReference>
<keyword evidence="2 6" id="KW-0647">Proteasome</keyword>
<feature type="domain" description="Proteasome activator PA28 C-terminal" evidence="5">
    <location>
        <begin position="85"/>
        <end position="224"/>
    </location>
</feature>
<dbReference type="GO" id="GO:0008537">
    <property type="term" value="C:proteasome activator complex"/>
    <property type="evidence" value="ECO:0007669"/>
    <property type="project" value="InterPro"/>
</dbReference>
<dbReference type="GO" id="GO:0005654">
    <property type="term" value="C:nucleoplasm"/>
    <property type="evidence" value="ECO:0007669"/>
    <property type="project" value="TreeGrafter"/>
</dbReference>
<dbReference type="Pfam" id="PF02252">
    <property type="entry name" value="PA28_C"/>
    <property type="match status" value="1"/>
</dbReference>
<dbReference type="OrthoDB" id="6591885at2759"/>
<comment type="similarity">
    <text evidence="1">Belongs to the PA28 family.</text>
</comment>
<proteinExistence type="inferred from homology"/>
<dbReference type="InterPro" id="IPR003186">
    <property type="entry name" value="PA28_C"/>
</dbReference>
<evidence type="ECO:0000256" key="1">
    <source>
        <dbReference type="ARBA" id="ARBA00005883"/>
    </source>
</evidence>
<dbReference type="InterPro" id="IPR036252">
    <property type="entry name" value="Proteasome_activ_sf"/>
</dbReference>
<dbReference type="EMBL" id="JWZT01002856">
    <property type="protein sequence ID" value="KII68499.1"/>
    <property type="molecule type" value="Genomic_DNA"/>
</dbReference>
<gene>
    <name evidence="6" type="ORF">RF11_06937</name>
</gene>
<dbReference type="Gene3D" id="1.20.120.180">
    <property type="entry name" value="Proteasome activator pa28, C-terminal domain"/>
    <property type="match status" value="1"/>
</dbReference>
<evidence type="ECO:0000313" key="7">
    <source>
        <dbReference type="Proteomes" id="UP000031668"/>
    </source>
</evidence>
<dbReference type="PANTHER" id="PTHR10660:SF2">
    <property type="entry name" value="LD45860P"/>
    <property type="match status" value="1"/>
</dbReference>
<dbReference type="InterPro" id="IPR009077">
    <property type="entry name" value="Proteasome_activ_PA28"/>
</dbReference>
<dbReference type="OMA" id="LRLCCCE"/>
<evidence type="ECO:0000256" key="2">
    <source>
        <dbReference type="ARBA" id="ARBA00022942"/>
    </source>
</evidence>
<name>A0A0C2IST3_THEKT</name>
<evidence type="ECO:0000256" key="3">
    <source>
        <dbReference type="ARBA" id="ARBA00037467"/>
    </source>
</evidence>
<evidence type="ECO:0000259" key="5">
    <source>
        <dbReference type="Pfam" id="PF02252"/>
    </source>
</evidence>
<accession>A0A0C2IST3</accession>
<keyword evidence="7" id="KW-1185">Reference proteome</keyword>
<protein>
    <submittedName>
        <fullName evidence="6">Proteasome activator complex subunit 3</fullName>
    </submittedName>
</protein>